<dbReference type="EMBL" id="LLXI01003822">
    <property type="protein sequence ID" value="PKY59879.1"/>
    <property type="molecule type" value="Genomic_DNA"/>
</dbReference>
<reference evidence="1 2" key="1">
    <citation type="submission" date="2015-10" db="EMBL/GenBank/DDBJ databases">
        <title>Genome analyses suggest a sexual origin of heterokaryosis in a supposedly ancient asexual fungus.</title>
        <authorList>
            <person name="Ropars J."/>
            <person name="Sedzielewska K."/>
            <person name="Noel J."/>
            <person name="Charron P."/>
            <person name="Farinelli L."/>
            <person name="Marton T."/>
            <person name="Kruger M."/>
            <person name="Pelin A."/>
            <person name="Brachmann A."/>
            <person name="Corradi N."/>
        </authorList>
    </citation>
    <scope>NUCLEOTIDE SEQUENCE [LARGE SCALE GENOMIC DNA]</scope>
    <source>
        <strain evidence="1 2">A4</strain>
    </source>
</reference>
<organism evidence="1 2">
    <name type="scientific">Rhizophagus irregularis</name>
    <dbReference type="NCBI Taxonomy" id="588596"/>
    <lineage>
        <taxon>Eukaryota</taxon>
        <taxon>Fungi</taxon>
        <taxon>Fungi incertae sedis</taxon>
        <taxon>Mucoromycota</taxon>
        <taxon>Glomeromycotina</taxon>
        <taxon>Glomeromycetes</taxon>
        <taxon>Glomerales</taxon>
        <taxon>Glomeraceae</taxon>
        <taxon>Rhizophagus</taxon>
    </lineage>
</organism>
<name>A0A2I1HLY6_9GLOM</name>
<proteinExistence type="predicted"/>
<accession>A0A2I1HLY6</accession>
<evidence type="ECO:0000313" key="2">
    <source>
        <dbReference type="Proteomes" id="UP000234323"/>
    </source>
</evidence>
<evidence type="ECO:0000313" key="1">
    <source>
        <dbReference type="EMBL" id="PKY59879.1"/>
    </source>
</evidence>
<gene>
    <name evidence="1" type="ORF">RhiirA4_482998</name>
</gene>
<sequence>MINEPYMEYMENKYLTNSYSLVIEDCEFEQNNNEKFFDNGPEGFYNTEDIFENYNSNRTINLNLTLLNIDSLINDNILDFSDDNSEMLNSSPIY</sequence>
<dbReference type="VEuPathDB" id="FungiDB:FUN_025257"/>
<dbReference type="VEuPathDB" id="FungiDB:RhiirA1_473197"/>
<protein>
    <submittedName>
        <fullName evidence="1">Uncharacterized protein</fullName>
    </submittedName>
</protein>
<comment type="caution">
    <text evidence="1">The sequence shown here is derived from an EMBL/GenBank/DDBJ whole genome shotgun (WGS) entry which is preliminary data.</text>
</comment>
<dbReference type="AlphaFoldDB" id="A0A2I1HLY6"/>
<keyword evidence="2" id="KW-1185">Reference proteome</keyword>
<dbReference type="Proteomes" id="UP000234323">
    <property type="component" value="Unassembled WGS sequence"/>
</dbReference>